<feature type="region of interest" description="Disordered" evidence="1">
    <location>
        <begin position="65"/>
        <end position="89"/>
    </location>
</feature>
<dbReference type="RefSeq" id="WP_345405303.1">
    <property type="nucleotide sequence ID" value="NZ_BAABLA010000120.1"/>
</dbReference>
<dbReference type="EMBL" id="JBHSXX010000001">
    <property type="protein sequence ID" value="MFC6867428.1"/>
    <property type="molecule type" value="Genomic_DNA"/>
</dbReference>
<evidence type="ECO:0008006" key="5">
    <source>
        <dbReference type="Google" id="ProtNLM"/>
    </source>
</evidence>
<keyword evidence="2" id="KW-1133">Transmembrane helix</keyword>
<evidence type="ECO:0000313" key="3">
    <source>
        <dbReference type="EMBL" id="MFC6867428.1"/>
    </source>
</evidence>
<gene>
    <name evidence="3" type="ORF">ACFQGD_09730</name>
</gene>
<dbReference type="Proteomes" id="UP001596337">
    <property type="component" value="Unassembled WGS sequence"/>
</dbReference>
<evidence type="ECO:0000256" key="1">
    <source>
        <dbReference type="SAM" id="MobiDB-lite"/>
    </source>
</evidence>
<keyword evidence="4" id="KW-1185">Reference proteome</keyword>
<feature type="compositionally biased region" description="Basic and acidic residues" evidence="1">
    <location>
        <begin position="68"/>
        <end position="83"/>
    </location>
</feature>
<name>A0ABW2BXW9_9PSEU</name>
<accession>A0ABW2BXW9</accession>
<organism evidence="3 4">
    <name type="scientific">Haloechinothrix salitolerans</name>
    <dbReference type="NCBI Taxonomy" id="926830"/>
    <lineage>
        <taxon>Bacteria</taxon>
        <taxon>Bacillati</taxon>
        <taxon>Actinomycetota</taxon>
        <taxon>Actinomycetes</taxon>
        <taxon>Pseudonocardiales</taxon>
        <taxon>Pseudonocardiaceae</taxon>
        <taxon>Haloechinothrix</taxon>
    </lineage>
</organism>
<reference evidence="4" key="1">
    <citation type="journal article" date="2019" name="Int. J. Syst. Evol. Microbiol.">
        <title>The Global Catalogue of Microorganisms (GCM) 10K type strain sequencing project: providing services to taxonomists for standard genome sequencing and annotation.</title>
        <authorList>
            <consortium name="The Broad Institute Genomics Platform"/>
            <consortium name="The Broad Institute Genome Sequencing Center for Infectious Disease"/>
            <person name="Wu L."/>
            <person name="Ma J."/>
        </authorList>
    </citation>
    <scope>NUCLEOTIDE SEQUENCE [LARGE SCALE GENOMIC DNA]</scope>
    <source>
        <strain evidence="4">KCTC 32255</strain>
    </source>
</reference>
<keyword evidence="2" id="KW-0472">Membrane</keyword>
<protein>
    <recommendedName>
        <fullName evidence="5">SipW-cognate class signal peptide</fullName>
    </recommendedName>
</protein>
<keyword evidence="2" id="KW-0812">Transmembrane</keyword>
<proteinExistence type="predicted"/>
<sequence length="89" mass="9308">MIRGKRESRATRATGGVSMLVGVASAVALTGAAFFTVQQATCADPGTYIRHADHVELVGGCVDGSELPARDGGDDSDRTHEQGKGFYRP</sequence>
<evidence type="ECO:0000313" key="4">
    <source>
        <dbReference type="Proteomes" id="UP001596337"/>
    </source>
</evidence>
<comment type="caution">
    <text evidence="3">The sequence shown here is derived from an EMBL/GenBank/DDBJ whole genome shotgun (WGS) entry which is preliminary data.</text>
</comment>
<evidence type="ECO:0000256" key="2">
    <source>
        <dbReference type="SAM" id="Phobius"/>
    </source>
</evidence>
<feature type="transmembrane region" description="Helical" evidence="2">
    <location>
        <begin position="12"/>
        <end position="35"/>
    </location>
</feature>